<dbReference type="AlphaFoldDB" id="A0AAV4M3M8"/>
<feature type="region of interest" description="Disordered" evidence="1">
    <location>
        <begin position="30"/>
        <end position="52"/>
    </location>
</feature>
<sequence length="112" mass="12725">MKRIKTTSCSSNQKLINSTLSLLFLPEKKTKKKKKKKETKLPITDTSPKSSVRGIKWSLQGDKKRPFRVICQRRNKHPLAAIRLRYHLFAFMGRVDALSSVTTMVLPAGVGE</sequence>
<organism evidence="2 3">
    <name type="scientific">Caerostris extrusa</name>
    <name type="common">Bark spider</name>
    <name type="synonym">Caerostris bankana</name>
    <dbReference type="NCBI Taxonomy" id="172846"/>
    <lineage>
        <taxon>Eukaryota</taxon>
        <taxon>Metazoa</taxon>
        <taxon>Ecdysozoa</taxon>
        <taxon>Arthropoda</taxon>
        <taxon>Chelicerata</taxon>
        <taxon>Arachnida</taxon>
        <taxon>Araneae</taxon>
        <taxon>Araneomorphae</taxon>
        <taxon>Entelegynae</taxon>
        <taxon>Araneoidea</taxon>
        <taxon>Araneidae</taxon>
        <taxon>Caerostris</taxon>
    </lineage>
</organism>
<keyword evidence="3" id="KW-1185">Reference proteome</keyword>
<accession>A0AAV4M3M8</accession>
<dbReference type="EMBL" id="BPLR01019348">
    <property type="protein sequence ID" value="GIX66878.1"/>
    <property type="molecule type" value="Genomic_DNA"/>
</dbReference>
<gene>
    <name evidence="2" type="ORF">CEXT_251021</name>
</gene>
<reference evidence="2 3" key="1">
    <citation type="submission" date="2021-06" db="EMBL/GenBank/DDBJ databases">
        <title>Caerostris extrusa draft genome.</title>
        <authorList>
            <person name="Kono N."/>
            <person name="Arakawa K."/>
        </authorList>
    </citation>
    <scope>NUCLEOTIDE SEQUENCE [LARGE SCALE GENOMIC DNA]</scope>
</reference>
<comment type="caution">
    <text evidence="2">The sequence shown here is derived from an EMBL/GenBank/DDBJ whole genome shotgun (WGS) entry which is preliminary data.</text>
</comment>
<protein>
    <submittedName>
        <fullName evidence="2">Uncharacterized protein</fullName>
    </submittedName>
</protein>
<proteinExistence type="predicted"/>
<evidence type="ECO:0000313" key="3">
    <source>
        <dbReference type="Proteomes" id="UP001054945"/>
    </source>
</evidence>
<dbReference type="Proteomes" id="UP001054945">
    <property type="component" value="Unassembled WGS sequence"/>
</dbReference>
<evidence type="ECO:0000256" key="1">
    <source>
        <dbReference type="SAM" id="MobiDB-lite"/>
    </source>
</evidence>
<name>A0AAV4M3M8_CAEEX</name>
<evidence type="ECO:0000313" key="2">
    <source>
        <dbReference type="EMBL" id="GIX66878.1"/>
    </source>
</evidence>